<dbReference type="SUPFAM" id="SSF56801">
    <property type="entry name" value="Acetyl-CoA synthetase-like"/>
    <property type="match status" value="1"/>
</dbReference>
<organism evidence="5 6">
    <name type="scientific">Nonomuraea glycinis</name>
    <dbReference type="NCBI Taxonomy" id="2047744"/>
    <lineage>
        <taxon>Bacteria</taxon>
        <taxon>Bacillati</taxon>
        <taxon>Actinomycetota</taxon>
        <taxon>Actinomycetes</taxon>
        <taxon>Streptosporangiales</taxon>
        <taxon>Streptosporangiaceae</taxon>
        <taxon>Nonomuraea</taxon>
    </lineage>
</organism>
<feature type="domain" description="AMP-binding enzyme C-terminal" evidence="4">
    <location>
        <begin position="448"/>
        <end position="523"/>
    </location>
</feature>
<reference evidence="5" key="1">
    <citation type="journal article" date="2014" name="Int. J. Syst. Evol. Microbiol.">
        <title>Complete genome sequence of Corynebacterium casei LMG S-19264T (=DSM 44701T), isolated from a smear-ripened cheese.</title>
        <authorList>
            <consortium name="US DOE Joint Genome Institute (JGI-PGF)"/>
            <person name="Walter F."/>
            <person name="Albersmeier A."/>
            <person name="Kalinowski J."/>
            <person name="Ruckert C."/>
        </authorList>
    </citation>
    <scope>NUCLEOTIDE SEQUENCE</scope>
    <source>
        <strain evidence="5">CGMCC 4.7430</strain>
    </source>
</reference>
<evidence type="ECO:0000256" key="2">
    <source>
        <dbReference type="ARBA" id="ARBA00022598"/>
    </source>
</evidence>
<evidence type="ECO:0000256" key="1">
    <source>
        <dbReference type="ARBA" id="ARBA00006432"/>
    </source>
</evidence>
<evidence type="ECO:0000259" key="3">
    <source>
        <dbReference type="Pfam" id="PF00501"/>
    </source>
</evidence>
<comment type="caution">
    <text evidence="5">The sequence shown here is derived from an EMBL/GenBank/DDBJ whole genome shotgun (WGS) entry which is preliminary data.</text>
</comment>
<dbReference type="Pfam" id="PF00501">
    <property type="entry name" value="AMP-binding"/>
    <property type="match status" value="1"/>
</dbReference>
<dbReference type="InterPro" id="IPR020845">
    <property type="entry name" value="AMP-binding_CS"/>
</dbReference>
<dbReference type="PANTHER" id="PTHR43767">
    <property type="entry name" value="LONG-CHAIN-FATTY-ACID--COA LIGASE"/>
    <property type="match status" value="1"/>
</dbReference>
<evidence type="ECO:0000259" key="4">
    <source>
        <dbReference type="Pfam" id="PF13193"/>
    </source>
</evidence>
<dbReference type="InterPro" id="IPR025110">
    <property type="entry name" value="AMP-bd_C"/>
</dbReference>
<dbReference type="Gene3D" id="3.30.300.30">
    <property type="match status" value="1"/>
</dbReference>
<comment type="similarity">
    <text evidence="1">Belongs to the ATP-dependent AMP-binding enzyme family.</text>
</comment>
<reference evidence="5" key="2">
    <citation type="submission" date="2020-09" db="EMBL/GenBank/DDBJ databases">
        <authorList>
            <person name="Sun Q."/>
            <person name="Zhou Y."/>
        </authorList>
    </citation>
    <scope>NUCLEOTIDE SEQUENCE</scope>
    <source>
        <strain evidence="5">CGMCC 4.7430</strain>
    </source>
</reference>
<dbReference type="InterPro" id="IPR042099">
    <property type="entry name" value="ANL_N_sf"/>
</dbReference>
<dbReference type="PANTHER" id="PTHR43767:SF11">
    <property type="entry name" value="MEDIUM-CHAIN-FATTY-ACID--COA LIGASE"/>
    <property type="match status" value="1"/>
</dbReference>
<dbReference type="NCBIfam" id="NF004837">
    <property type="entry name" value="PRK06187.1"/>
    <property type="match status" value="1"/>
</dbReference>
<dbReference type="AlphaFoldDB" id="A0A918A7F9"/>
<dbReference type="InterPro" id="IPR050237">
    <property type="entry name" value="ATP-dep_AMP-bd_enzyme"/>
</dbReference>
<keyword evidence="2 5" id="KW-0436">Ligase</keyword>
<dbReference type="InterPro" id="IPR045851">
    <property type="entry name" value="AMP-bd_C_sf"/>
</dbReference>
<dbReference type="FunFam" id="3.30.300.30:FF:000008">
    <property type="entry name" value="2,3-dihydroxybenzoate-AMP ligase"/>
    <property type="match status" value="1"/>
</dbReference>
<protein>
    <submittedName>
        <fullName evidence="5">Long-chain-fatty-acid--CoA ligase</fullName>
    </submittedName>
</protein>
<dbReference type="Proteomes" id="UP000660745">
    <property type="component" value="Unassembled WGS sequence"/>
</dbReference>
<dbReference type="Gene3D" id="3.40.50.12780">
    <property type="entry name" value="N-terminal domain of ligase-like"/>
    <property type="match status" value="1"/>
</dbReference>
<dbReference type="EMBL" id="BMNK01000005">
    <property type="protein sequence ID" value="GGP07669.1"/>
    <property type="molecule type" value="Genomic_DNA"/>
</dbReference>
<dbReference type="Pfam" id="PF13193">
    <property type="entry name" value="AMP-binding_C"/>
    <property type="match status" value="1"/>
</dbReference>
<evidence type="ECO:0000313" key="5">
    <source>
        <dbReference type="EMBL" id="GGP07669.1"/>
    </source>
</evidence>
<evidence type="ECO:0000313" key="6">
    <source>
        <dbReference type="Proteomes" id="UP000660745"/>
    </source>
</evidence>
<dbReference type="PROSITE" id="PS00455">
    <property type="entry name" value="AMP_BINDING"/>
    <property type="match status" value="1"/>
</dbReference>
<dbReference type="GO" id="GO:0016877">
    <property type="term" value="F:ligase activity, forming carbon-sulfur bonds"/>
    <property type="evidence" value="ECO:0007669"/>
    <property type="project" value="UniProtKB-ARBA"/>
</dbReference>
<accession>A0A918A7F9</accession>
<keyword evidence="6" id="KW-1185">Reference proteome</keyword>
<feature type="domain" description="AMP-dependent synthetase/ligase" evidence="3">
    <location>
        <begin position="20"/>
        <end position="397"/>
    </location>
</feature>
<proteinExistence type="inferred from homology"/>
<dbReference type="RefSeq" id="WP_189139794.1">
    <property type="nucleotide sequence ID" value="NZ_BMNK01000005.1"/>
</dbReference>
<dbReference type="InterPro" id="IPR000873">
    <property type="entry name" value="AMP-dep_synth/lig_dom"/>
</dbReference>
<name>A0A918A7F9_9ACTN</name>
<gene>
    <name evidence="5" type="ORF">GCM10012278_36370</name>
</gene>
<sequence length="541" mass="58932">MYGLMQEHALALPLVFHRVERYFGHKRVVTGRVGGETTATWADVCARTRRLAAVLDRLGVPGGARVGTFGWNSQRHVELYLAVPCTGRVLHTVNHRLFHEQIRYIVDDAADDVLFVDRSLLPAVWPPVASLKSPRHVVVMDDGADVPLPDDPRILDYETLLAEVTPFDGEFAIADENAAAALCYTSGTTGDPKGVLYSHRSMVLHTLLLLMVDTFGIRERDVVMPIVPMFHVNAWGLPYAAMMCGADLVLPGPAMRPAELISQLERHRVTFTAAVPTVWRSLEPLLAGHDLSGLRTIICGGGPVDDALSRSYQQAIGIPLTNAWGMTETSPVVTVARPATVHDGLDPDARRAVIGSPGPAAPLIELRLIGEDGSEVPWDGTTPGELQAAGPTIAARYVGEERPGPAFTDDGWLRTGDVATIDGHGYVRIVDRTKDLVKSGGEWISSVELEGAIMADPRVAEAAVIGVEHPRWGERPVAYVVPKPGADLTPDDVREHLIAHVARWWIPEQVLFIPEIPKTATGKFAKRQLRLQHRHDGPPAE</sequence>
<dbReference type="CDD" id="cd12119">
    <property type="entry name" value="ttLC_FACS_AlkK_like"/>
    <property type="match status" value="1"/>
</dbReference>